<dbReference type="AlphaFoldDB" id="A0A6J4JA39"/>
<proteinExistence type="predicted"/>
<feature type="non-terminal residue" evidence="2">
    <location>
        <position position="239"/>
    </location>
</feature>
<feature type="compositionally biased region" description="Basic residues" evidence="1">
    <location>
        <begin position="1"/>
        <end position="33"/>
    </location>
</feature>
<evidence type="ECO:0000313" key="2">
    <source>
        <dbReference type="EMBL" id="CAA9274593.1"/>
    </source>
</evidence>
<feature type="region of interest" description="Disordered" evidence="1">
    <location>
        <begin position="98"/>
        <end position="152"/>
    </location>
</feature>
<feature type="region of interest" description="Disordered" evidence="1">
    <location>
        <begin position="1"/>
        <end position="81"/>
    </location>
</feature>
<reference evidence="2" key="1">
    <citation type="submission" date="2020-02" db="EMBL/GenBank/DDBJ databases">
        <authorList>
            <person name="Meier V. D."/>
        </authorList>
    </citation>
    <scope>NUCLEOTIDE SEQUENCE</scope>
    <source>
        <strain evidence="2">AVDCRST_MAG54</strain>
    </source>
</reference>
<dbReference type="GO" id="GO:0043770">
    <property type="term" value="F:demethylmenaquinone methyltransferase activity"/>
    <property type="evidence" value="ECO:0007669"/>
    <property type="project" value="UniProtKB-EC"/>
</dbReference>
<feature type="compositionally biased region" description="Basic residues" evidence="1">
    <location>
        <begin position="118"/>
        <end position="152"/>
    </location>
</feature>
<keyword evidence="2" id="KW-0489">Methyltransferase</keyword>
<organism evidence="2">
    <name type="scientific">uncultured Actinomycetospora sp</name>
    <dbReference type="NCBI Taxonomy" id="1135996"/>
    <lineage>
        <taxon>Bacteria</taxon>
        <taxon>Bacillati</taxon>
        <taxon>Actinomycetota</taxon>
        <taxon>Actinomycetes</taxon>
        <taxon>Pseudonocardiales</taxon>
        <taxon>Pseudonocardiaceae</taxon>
        <taxon>Actinomycetospora</taxon>
        <taxon>environmental samples</taxon>
    </lineage>
</organism>
<sequence>ERHPRAARPRPRRRRPDVRRGRRALRPHQHRAVLRPGRALAPRHARGPRGRAGRHGARRRRRHRRLHRRARPHRRPLPGHRLLAGHAAHGTLAARVPARREPGPVRRRRRAAPAVARRERRRGGHLLRAAQHRRRRRGARGVRPRHPSRRHARGLRVLAAHLGAVPPRLHRLPHARAAPRGPCGELEPRRVRLPRRVDPRLARPGRARRADRGRRLALGGLARPLGRHRRPAHGHASGL</sequence>
<dbReference type="GO" id="GO:0032259">
    <property type="term" value="P:methylation"/>
    <property type="evidence" value="ECO:0007669"/>
    <property type="project" value="UniProtKB-KW"/>
</dbReference>
<evidence type="ECO:0000256" key="1">
    <source>
        <dbReference type="SAM" id="MobiDB-lite"/>
    </source>
</evidence>
<feature type="compositionally biased region" description="Basic residues" evidence="1">
    <location>
        <begin position="41"/>
        <end position="78"/>
    </location>
</feature>
<feature type="region of interest" description="Disordered" evidence="1">
    <location>
        <begin position="195"/>
        <end position="239"/>
    </location>
</feature>
<gene>
    <name evidence="2" type="ORF">AVDCRST_MAG54-3196</name>
</gene>
<feature type="non-terminal residue" evidence="2">
    <location>
        <position position="1"/>
    </location>
</feature>
<name>A0A6J4JA39_9PSEU</name>
<dbReference type="EC" id="2.1.1.163" evidence="2"/>
<accession>A0A6J4JA39</accession>
<protein>
    <submittedName>
        <fullName evidence="2">Demethylmenaquinone methyltransferase</fullName>
        <ecNumber evidence="2">2.1.1.163</ecNumber>
    </submittedName>
</protein>
<keyword evidence="2" id="KW-0808">Transferase</keyword>
<dbReference type="EMBL" id="CADCTH010000408">
    <property type="protein sequence ID" value="CAA9274593.1"/>
    <property type="molecule type" value="Genomic_DNA"/>
</dbReference>